<protein>
    <submittedName>
        <fullName evidence="1">Uncharacterized protein</fullName>
    </submittedName>
</protein>
<dbReference type="AlphaFoldDB" id="A0A2T3IU03"/>
<accession>A0A2T3IU03</accession>
<sequence>MNKKTTNSALYRGLIHHWNQSKERVRFGYWLLATMHEVSPNVMGEIDSKQLLNDHKAQRDKFSKSLSRFSVKERNELKSKLGSRWKEVETL</sequence>
<dbReference type="Proteomes" id="UP000241222">
    <property type="component" value="Unassembled WGS sequence"/>
</dbReference>
<proteinExistence type="predicted"/>
<reference evidence="1 2" key="1">
    <citation type="submission" date="2018-03" db="EMBL/GenBank/DDBJ databases">
        <title>Whole genome sequencing of Histamine producing bacteria.</title>
        <authorList>
            <person name="Butler K."/>
        </authorList>
    </citation>
    <scope>NUCLEOTIDE SEQUENCE [LARGE SCALE GENOMIC DNA]</scope>
    <source>
        <strain evidence="1 2">JCM 13586</strain>
    </source>
</reference>
<dbReference type="RefSeq" id="WP_107350952.1">
    <property type="nucleotide sequence ID" value="NZ_PYMH01000013.1"/>
</dbReference>
<name>A0A2T3IU03_9GAMM</name>
<dbReference type="EMBL" id="PYMH01000013">
    <property type="protein sequence ID" value="PSU31822.1"/>
    <property type="molecule type" value="Genomic_DNA"/>
</dbReference>
<gene>
    <name evidence="1" type="ORF">C9I99_21800</name>
</gene>
<keyword evidence="2" id="KW-1185">Reference proteome</keyword>
<evidence type="ECO:0000313" key="2">
    <source>
        <dbReference type="Proteomes" id="UP000241222"/>
    </source>
</evidence>
<comment type="caution">
    <text evidence="1">The sequence shown here is derived from an EMBL/GenBank/DDBJ whole genome shotgun (WGS) entry which is preliminary data.</text>
</comment>
<organism evidence="1 2">
    <name type="scientific">Photobacterium lutimaris</name>
    <dbReference type="NCBI Taxonomy" id="388278"/>
    <lineage>
        <taxon>Bacteria</taxon>
        <taxon>Pseudomonadati</taxon>
        <taxon>Pseudomonadota</taxon>
        <taxon>Gammaproteobacteria</taxon>
        <taxon>Vibrionales</taxon>
        <taxon>Vibrionaceae</taxon>
        <taxon>Photobacterium</taxon>
    </lineage>
</organism>
<evidence type="ECO:0000313" key="1">
    <source>
        <dbReference type="EMBL" id="PSU31822.1"/>
    </source>
</evidence>